<dbReference type="CDD" id="cd04725">
    <property type="entry name" value="OMP_decarboxylase_like"/>
    <property type="match status" value="1"/>
</dbReference>
<evidence type="ECO:0000256" key="7">
    <source>
        <dbReference type="HAMAP-Rule" id="MF_01215"/>
    </source>
</evidence>
<dbReference type="PANTHER" id="PTHR43375">
    <property type="entry name" value="OROTIDINE 5'-PHOSPHATE DECARBOXYLASE"/>
    <property type="match status" value="1"/>
</dbReference>
<dbReference type="InterPro" id="IPR011060">
    <property type="entry name" value="RibuloseP-bd_barrel"/>
</dbReference>
<dbReference type="AlphaFoldDB" id="C4GBV5"/>
<protein>
    <recommendedName>
        <fullName evidence="7">Orotidine 5'-phosphate decarboxylase</fullName>
        <ecNumber evidence="7">4.1.1.23</ecNumber>
    </recommendedName>
    <alternativeName>
        <fullName evidence="7">OMP decarboxylase</fullName>
        <shortName evidence="7">OMPDCase</shortName>
        <shortName evidence="7">OMPdecase</shortName>
    </alternativeName>
</protein>
<evidence type="ECO:0000256" key="2">
    <source>
        <dbReference type="ARBA" id="ARBA00008847"/>
    </source>
</evidence>
<dbReference type="InterPro" id="IPR013785">
    <property type="entry name" value="Aldolase_TIM"/>
</dbReference>
<dbReference type="Proteomes" id="UP000003494">
    <property type="component" value="Unassembled WGS sequence"/>
</dbReference>
<dbReference type="Pfam" id="PF00215">
    <property type="entry name" value="OMPdecase"/>
    <property type="match status" value="1"/>
</dbReference>
<dbReference type="InterPro" id="IPR011995">
    <property type="entry name" value="OMPdecase_type-2"/>
</dbReference>
<keyword evidence="5 7" id="KW-0456">Lyase</keyword>
<dbReference type="HOGENOM" id="CLU_060704_1_1_9"/>
<evidence type="ECO:0000313" key="10">
    <source>
        <dbReference type="Proteomes" id="UP000003494"/>
    </source>
</evidence>
<organism evidence="9 10">
    <name type="scientific">Shuttleworthella satelles DSM 14600</name>
    <dbReference type="NCBI Taxonomy" id="626523"/>
    <lineage>
        <taxon>Bacteria</taxon>
        <taxon>Bacillati</taxon>
        <taxon>Bacillota</taxon>
        <taxon>Clostridia</taxon>
        <taxon>Lachnospirales</taxon>
        <taxon>Lachnospiraceae</taxon>
        <taxon>Shuttleworthella</taxon>
    </lineage>
</organism>
<dbReference type="SMART" id="SM00934">
    <property type="entry name" value="OMPdecase"/>
    <property type="match status" value="1"/>
</dbReference>
<evidence type="ECO:0000256" key="6">
    <source>
        <dbReference type="ARBA" id="ARBA00049157"/>
    </source>
</evidence>
<keyword evidence="4 7" id="KW-0665">Pyrimidine biosynthesis</keyword>
<evidence type="ECO:0000256" key="4">
    <source>
        <dbReference type="ARBA" id="ARBA00022975"/>
    </source>
</evidence>
<sequence>MAEGQFAGIIERGEETQMIKRLIREIQKKNAPIVVGLDPQMALIPQKLLDKNYQQYGQTLEGAANAFWDFNRAIIDAVCDLIPAVKPQSAMYERLGLAGEAVYHKTISYARDKGLLVIGDIKRGDIGSTSAAYADGHLGLVTVGEKVYAPFGEDFATVNPYMGTDAVGPFVDVCKAQDKGIFVLVKTSNPSSGEFQDQILAETGKPLYESVAYMVEKWGEETREDGYSDVGAVVGATYPRQGERLRELMPHTYILVPGYGAQGGRGFDLTHFFDKDGLGAIVNSSRGIIAAYQKDNYAGFGAEHFAEASRQAVLDMLADINGALGR</sequence>
<comment type="caution">
    <text evidence="9">The sequence shown here is derived from an EMBL/GenBank/DDBJ whole genome shotgun (WGS) entry which is preliminary data.</text>
</comment>
<feature type="domain" description="Orotidine 5'-phosphate decarboxylase" evidence="8">
    <location>
        <begin position="32"/>
        <end position="300"/>
    </location>
</feature>
<dbReference type="GO" id="GO:0004590">
    <property type="term" value="F:orotidine-5'-phosphate decarboxylase activity"/>
    <property type="evidence" value="ECO:0007669"/>
    <property type="project" value="UniProtKB-UniRule"/>
</dbReference>
<feature type="active site" description="Proton donor" evidence="7">
    <location>
        <position position="122"/>
    </location>
</feature>
<dbReference type="HAMAP" id="MF_01215">
    <property type="entry name" value="OMPdecase_type2"/>
    <property type="match status" value="1"/>
</dbReference>
<dbReference type="PANTHER" id="PTHR43375:SF1">
    <property type="entry name" value="OROTIDINE 5'-PHOSPHATE DECARBOXYLASE"/>
    <property type="match status" value="1"/>
</dbReference>
<keyword evidence="3 7" id="KW-0210">Decarboxylase</keyword>
<dbReference type="Gene3D" id="3.20.20.70">
    <property type="entry name" value="Aldolase class I"/>
    <property type="match status" value="1"/>
</dbReference>
<accession>C4GBV5</accession>
<evidence type="ECO:0000313" key="9">
    <source>
        <dbReference type="EMBL" id="EEP28598.1"/>
    </source>
</evidence>
<dbReference type="GO" id="GO:0044205">
    <property type="term" value="P:'de novo' UMP biosynthetic process"/>
    <property type="evidence" value="ECO:0007669"/>
    <property type="project" value="UniProtKB-UniRule"/>
</dbReference>
<keyword evidence="10" id="KW-1185">Reference proteome</keyword>
<dbReference type="InterPro" id="IPR001754">
    <property type="entry name" value="OMPdeCOase_dom"/>
</dbReference>
<comment type="similarity">
    <text evidence="2 7">Belongs to the OMP decarboxylase family. Type 2 subfamily.</text>
</comment>
<dbReference type="UniPathway" id="UPA00070">
    <property type="reaction ID" value="UER00120"/>
</dbReference>
<dbReference type="NCBIfam" id="TIGR02127">
    <property type="entry name" value="pyrF_sub2"/>
    <property type="match status" value="1"/>
</dbReference>
<dbReference type="EC" id="4.1.1.23" evidence="7"/>
<dbReference type="GO" id="GO:0006207">
    <property type="term" value="P:'de novo' pyrimidine nucleobase biosynthetic process"/>
    <property type="evidence" value="ECO:0007669"/>
    <property type="project" value="InterPro"/>
</dbReference>
<dbReference type="EMBL" id="ACIP02000002">
    <property type="protein sequence ID" value="EEP28598.1"/>
    <property type="molecule type" value="Genomic_DNA"/>
</dbReference>
<evidence type="ECO:0000256" key="1">
    <source>
        <dbReference type="ARBA" id="ARBA00004861"/>
    </source>
</evidence>
<comment type="pathway">
    <text evidence="1 7">Pyrimidine metabolism; UMP biosynthesis via de novo pathway; UMP from orotate: step 2/2.</text>
</comment>
<proteinExistence type="inferred from homology"/>
<evidence type="ECO:0000256" key="5">
    <source>
        <dbReference type="ARBA" id="ARBA00023239"/>
    </source>
</evidence>
<evidence type="ECO:0000256" key="3">
    <source>
        <dbReference type="ARBA" id="ARBA00022793"/>
    </source>
</evidence>
<evidence type="ECO:0000259" key="8">
    <source>
        <dbReference type="SMART" id="SM00934"/>
    </source>
</evidence>
<reference evidence="9" key="1">
    <citation type="submission" date="2009-04" db="EMBL/GenBank/DDBJ databases">
        <authorList>
            <person name="Weinstock G."/>
            <person name="Sodergren E."/>
            <person name="Clifton S."/>
            <person name="Fulton L."/>
            <person name="Fulton B."/>
            <person name="Courtney L."/>
            <person name="Fronick C."/>
            <person name="Harrison M."/>
            <person name="Strong C."/>
            <person name="Farmer C."/>
            <person name="Delahaunty K."/>
            <person name="Markovic C."/>
            <person name="Hall O."/>
            <person name="Minx P."/>
            <person name="Tomlinson C."/>
            <person name="Mitreva M."/>
            <person name="Nelson J."/>
            <person name="Hou S."/>
            <person name="Wollam A."/>
            <person name="Pepin K.H."/>
            <person name="Johnson M."/>
            <person name="Bhonagiri V."/>
            <person name="Nash W.E."/>
            <person name="Warren W."/>
            <person name="Chinwalla A."/>
            <person name="Mardis E.R."/>
            <person name="Wilson R.K."/>
        </authorList>
    </citation>
    <scope>NUCLEOTIDE SEQUENCE [LARGE SCALE GENOMIC DNA]</scope>
    <source>
        <strain evidence="9">DSM 14600</strain>
    </source>
</reference>
<gene>
    <name evidence="7 9" type="primary">pyrF</name>
    <name evidence="9" type="ORF">GCWU000342_01408</name>
</gene>
<comment type="catalytic activity">
    <reaction evidence="6 7">
        <text>orotidine 5'-phosphate + H(+) = UMP + CO2</text>
        <dbReference type="Rhea" id="RHEA:11596"/>
        <dbReference type="ChEBI" id="CHEBI:15378"/>
        <dbReference type="ChEBI" id="CHEBI:16526"/>
        <dbReference type="ChEBI" id="CHEBI:57538"/>
        <dbReference type="ChEBI" id="CHEBI:57865"/>
        <dbReference type="EC" id="4.1.1.23"/>
    </reaction>
</comment>
<dbReference type="SUPFAM" id="SSF51366">
    <property type="entry name" value="Ribulose-phoshate binding barrel"/>
    <property type="match status" value="1"/>
</dbReference>
<dbReference type="eggNOG" id="COG0284">
    <property type="taxonomic scope" value="Bacteria"/>
</dbReference>
<name>C4GBV5_9FIRM</name>
<dbReference type="STRING" id="626523.GCWU000342_01408"/>